<dbReference type="InterPro" id="IPR019933">
    <property type="entry name" value="DivIVA_domain"/>
</dbReference>
<keyword evidence="6" id="KW-0131">Cell cycle</keyword>
<dbReference type="PANTHER" id="PTHR35794">
    <property type="entry name" value="CELL DIVISION PROTEIN DIVIVA"/>
    <property type="match status" value="1"/>
</dbReference>
<dbReference type="EMBL" id="FUZT01000015">
    <property type="protein sequence ID" value="SKC87303.1"/>
    <property type="molecule type" value="Genomic_DNA"/>
</dbReference>
<sequence>MITPLDIQNKEFTKALRGYKEAEVDEFLDQVIDSYEKIYNENAEMKEKVRLLEEQIEKYNSLERTLKDTLIVAQSTAEEVAMNANKKAELIIKEAEDKGKRIIQNANNEIVNIQREYEEAKKEFQIFKTRFKTLLESQLDLVNDSFMNDKIK</sequence>
<evidence type="ECO:0000256" key="1">
    <source>
        <dbReference type="ARBA" id="ARBA00004496"/>
    </source>
</evidence>
<accession>A0A1T5MGW1</accession>
<dbReference type="InterPro" id="IPR007793">
    <property type="entry name" value="DivIVA_fam"/>
</dbReference>
<dbReference type="Gene3D" id="6.10.250.660">
    <property type="match status" value="1"/>
</dbReference>
<dbReference type="NCBIfam" id="TIGR03544">
    <property type="entry name" value="DivI1A_domain"/>
    <property type="match status" value="1"/>
</dbReference>
<dbReference type="AlphaFoldDB" id="A0A1T5MGW1"/>
<evidence type="ECO:0000256" key="2">
    <source>
        <dbReference type="ARBA" id="ARBA00009008"/>
    </source>
</evidence>
<comment type="similarity">
    <text evidence="2">Belongs to the DivIVA family.</text>
</comment>
<evidence type="ECO:0000313" key="9">
    <source>
        <dbReference type="Proteomes" id="UP000190285"/>
    </source>
</evidence>
<evidence type="ECO:0000256" key="6">
    <source>
        <dbReference type="ARBA" id="ARBA00023306"/>
    </source>
</evidence>
<reference evidence="8 9" key="1">
    <citation type="submission" date="2017-02" db="EMBL/GenBank/DDBJ databases">
        <authorList>
            <person name="Peterson S.W."/>
        </authorList>
    </citation>
    <scope>NUCLEOTIDE SEQUENCE [LARGE SCALE GENOMIC DNA]</scope>
    <source>
        <strain evidence="8 9">M1</strain>
    </source>
</reference>
<evidence type="ECO:0000256" key="3">
    <source>
        <dbReference type="ARBA" id="ARBA00022490"/>
    </source>
</evidence>
<dbReference type="Proteomes" id="UP000190285">
    <property type="component" value="Unassembled WGS sequence"/>
</dbReference>
<dbReference type="PANTHER" id="PTHR35794:SF2">
    <property type="entry name" value="CELL DIVISION PROTEIN DIVIVA"/>
    <property type="match status" value="1"/>
</dbReference>
<name>A0A1T5MGW1_9FIRM</name>
<keyword evidence="5 7" id="KW-0175">Coiled coil</keyword>
<evidence type="ECO:0000313" key="8">
    <source>
        <dbReference type="EMBL" id="SKC87303.1"/>
    </source>
</evidence>
<evidence type="ECO:0000256" key="4">
    <source>
        <dbReference type="ARBA" id="ARBA00022618"/>
    </source>
</evidence>
<dbReference type="Pfam" id="PF05103">
    <property type="entry name" value="DivIVA"/>
    <property type="match status" value="1"/>
</dbReference>
<dbReference type="OrthoDB" id="9815492at2"/>
<feature type="coiled-coil region" evidence="7">
    <location>
        <begin position="28"/>
        <end position="130"/>
    </location>
</feature>
<gene>
    <name evidence="8" type="ORF">SAMN02194393_04688</name>
</gene>
<proteinExistence type="inferred from homology"/>
<comment type="subcellular location">
    <subcellularLocation>
        <location evidence="1">Cytoplasm</location>
    </subcellularLocation>
</comment>
<keyword evidence="4 8" id="KW-0132">Cell division</keyword>
<protein>
    <submittedName>
        <fullName evidence="8">Cell division initiation protein</fullName>
    </submittedName>
</protein>
<keyword evidence="3" id="KW-0963">Cytoplasm</keyword>
<dbReference type="STRING" id="36842.SAMN02194393_04688"/>
<dbReference type="GO" id="GO:0051301">
    <property type="term" value="P:cell division"/>
    <property type="evidence" value="ECO:0007669"/>
    <property type="project" value="UniProtKB-KW"/>
</dbReference>
<dbReference type="GO" id="GO:0005737">
    <property type="term" value="C:cytoplasm"/>
    <property type="evidence" value="ECO:0007669"/>
    <property type="project" value="UniProtKB-SubCell"/>
</dbReference>
<evidence type="ECO:0000256" key="5">
    <source>
        <dbReference type="ARBA" id="ARBA00023054"/>
    </source>
</evidence>
<keyword evidence="9" id="KW-1185">Reference proteome</keyword>
<evidence type="ECO:0000256" key="7">
    <source>
        <dbReference type="SAM" id="Coils"/>
    </source>
</evidence>
<organism evidence="8 9">
    <name type="scientific">Maledivibacter halophilus</name>
    <dbReference type="NCBI Taxonomy" id="36842"/>
    <lineage>
        <taxon>Bacteria</taxon>
        <taxon>Bacillati</taxon>
        <taxon>Bacillota</taxon>
        <taxon>Clostridia</taxon>
        <taxon>Peptostreptococcales</taxon>
        <taxon>Caminicellaceae</taxon>
        <taxon>Maledivibacter</taxon>
    </lineage>
</organism>
<dbReference type="RefSeq" id="WP_079495174.1">
    <property type="nucleotide sequence ID" value="NZ_FUZT01000015.1"/>
</dbReference>